<evidence type="ECO:0000313" key="3">
    <source>
        <dbReference type="Proteomes" id="UP000030403"/>
    </source>
</evidence>
<evidence type="ECO:0000313" key="2">
    <source>
        <dbReference type="EMBL" id="KGX91511.1"/>
    </source>
</evidence>
<dbReference type="PIRSF" id="PIRSF034852">
    <property type="entry name" value="UCP034852"/>
    <property type="match status" value="1"/>
</dbReference>
<dbReference type="eggNOG" id="COG4841">
    <property type="taxonomic scope" value="Bacteria"/>
</dbReference>
<dbReference type="EMBL" id="AVPF01000002">
    <property type="protein sequence ID" value="KGX91511.1"/>
    <property type="molecule type" value="Genomic_DNA"/>
</dbReference>
<dbReference type="InterPro" id="IPR035903">
    <property type="entry name" value="HesB-like_dom_sf"/>
</dbReference>
<name>A0A0A5GE89_9BACI</name>
<gene>
    <name evidence="2" type="ORF">N783_08135</name>
</gene>
<evidence type="ECO:0000256" key="1">
    <source>
        <dbReference type="ARBA" id="ARBA00006718"/>
    </source>
</evidence>
<proteinExistence type="inferred from homology"/>
<dbReference type="OrthoDB" id="1645729at2"/>
<accession>A0A0A5GE89</accession>
<dbReference type="STRING" id="1385511.GCA_000425225_01329"/>
<dbReference type="AlphaFoldDB" id="A0A0A5GE89"/>
<organism evidence="2 3">
    <name type="scientific">Pontibacillus marinus BH030004 = DSM 16465</name>
    <dbReference type="NCBI Taxonomy" id="1385511"/>
    <lineage>
        <taxon>Bacteria</taxon>
        <taxon>Bacillati</taxon>
        <taxon>Bacillota</taxon>
        <taxon>Bacilli</taxon>
        <taxon>Bacillales</taxon>
        <taxon>Bacillaceae</taxon>
        <taxon>Pontibacillus</taxon>
    </lineage>
</organism>
<protein>
    <recommendedName>
        <fullName evidence="4">FeS cluster biogenesis domain-containing protein</fullName>
    </recommendedName>
</protein>
<dbReference type="RefSeq" id="WP_027445677.1">
    <property type="nucleotide sequence ID" value="NZ_AULJ01000013.1"/>
</dbReference>
<evidence type="ECO:0008006" key="4">
    <source>
        <dbReference type="Google" id="ProtNLM"/>
    </source>
</evidence>
<dbReference type="InterPro" id="IPR008326">
    <property type="entry name" value="PdhI-like"/>
</dbReference>
<sequence>MQLKVAEEAAQWYKDELELSDNDSLRFFVRYGGVGGLKPGFSLGVRPDTPQEPIAETTVDGVHFYIEQDDAWYFDNHSVKVTYDSKMQEPDFEYEEEQE</sequence>
<comment type="similarity">
    <text evidence="1">Belongs to the HesB/IscA family.</text>
</comment>
<dbReference type="Proteomes" id="UP000030403">
    <property type="component" value="Unassembled WGS sequence"/>
</dbReference>
<comment type="caution">
    <text evidence="2">The sequence shown here is derived from an EMBL/GenBank/DDBJ whole genome shotgun (WGS) entry which is preliminary data.</text>
</comment>
<keyword evidence="3" id="KW-1185">Reference proteome</keyword>
<reference evidence="2 3" key="1">
    <citation type="submission" date="2013-08" db="EMBL/GenBank/DDBJ databases">
        <authorList>
            <person name="Huang J."/>
            <person name="Wang G."/>
        </authorList>
    </citation>
    <scope>NUCLEOTIDE SEQUENCE [LARGE SCALE GENOMIC DNA]</scope>
    <source>
        <strain evidence="2 3">BH030004</strain>
    </source>
</reference>
<dbReference type="SUPFAM" id="SSF89360">
    <property type="entry name" value="HesB-like domain"/>
    <property type="match status" value="1"/>
</dbReference>